<evidence type="ECO:0000256" key="8">
    <source>
        <dbReference type="ARBA" id="ARBA00044254"/>
    </source>
</evidence>
<feature type="domain" description="Carbohydrate kinase PfkB" evidence="15">
    <location>
        <begin position="32"/>
        <end position="330"/>
    </location>
</feature>
<dbReference type="PROSITE" id="PS00584">
    <property type="entry name" value="PFKB_KINASES_2"/>
    <property type="match status" value="1"/>
</dbReference>
<dbReference type="SUPFAM" id="SSF53613">
    <property type="entry name" value="Ribokinase-like"/>
    <property type="match status" value="1"/>
</dbReference>
<comment type="function">
    <text evidence="10">Catalyzes the phosphorylation of 2-keto-3-deoxygluconate (KDG) to produce 2-keto-3-deoxy-6-phosphogluconate (KDPG).</text>
</comment>
<evidence type="ECO:0000256" key="3">
    <source>
        <dbReference type="ARBA" id="ARBA00022741"/>
    </source>
</evidence>
<dbReference type="InterPro" id="IPR002173">
    <property type="entry name" value="Carboh/pur_kinase_PfkB_CS"/>
</dbReference>
<protein>
    <recommendedName>
        <fullName evidence="12">2-dehydro-3-deoxygluconokinase</fullName>
        <ecNumber evidence="11">2.7.1.45</ecNumber>
    </recommendedName>
    <alternativeName>
        <fullName evidence="13">2-keto-3-deoxygluconokinase</fullName>
    </alternativeName>
    <alternativeName>
        <fullName evidence="14">3-deoxy-2-oxo-D-gluconate kinase</fullName>
    </alternativeName>
    <alternativeName>
        <fullName evidence="8">KDG kinase</fullName>
    </alternativeName>
</protein>
<dbReference type="GO" id="GO:0019698">
    <property type="term" value="P:D-galacturonate catabolic process"/>
    <property type="evidence" value="ECO:0007669"/>
    <property type="project" value="TreeGrafter"/>
</dbReference>
<dbReference type="GO" id="GO:0005829">
    <property type="term" value="C:cytosol"/>
    <property type="evidence" value="ECO:0007669"/>
    <property type="project" value="TreeGrafter"/>
</dbReference>
<gene>
    <name evidence="16" type="ORF">GCM10011611_19580</name>
</gene>
<keyword evidence="17" id="KW-1185">Reference proteome</keyword>
<evidence type="ECO:0000259" key="15">
    <source>
        <dbReference type="Pfam" id="PF00294"/>
    </source>
</evidence>
<keyword evidence="5" id="KW-0067">ATP-binding</keyword>
<comment type="catalytic activity">
    <reaction evidence="9">
        <text>2-dehydro-3-deoxy-D-gluconate + ATP = 2-dehydro-3-deoxy-6-phospho-D-gluconate + ADP + H(+)</text>
        <dbReference type="Rhea" id="RHEA:14797"/>
        <dbReference type="ChEBI" id="CHEBI:15378"/>
        <dbReference type="ChEBI" id="CHEBI:30616"/>
        <dbReference type="ChEBI" id="CHEBI:57569"/>
        <dbReference type="ChEBI" id="CHEBI:57990"/>
        <dbReference type="ChEBI" id="CHEBI:456216"/>
        <dbReference type="EC" id="2.7.1.45"/>
    </reaction>
</comment>
<dbReference type="CDD" id="cd01166">
    <property type="entry name" value="KdgK"/>
    <property type="match status" value="1"/>
</dbReference>
<evidence type="ECO:0000256" key="1">
    <source>
        <dbReference type="ARBA" id="ARBA00010688"/>
    </source>
</evidence>
<dbReference type="Proteomes" id="UP000646365">
    <property type="component" value="Unassembled WGS sequence"/>
</dbReference>
<evidence type="ECO:0000256" key="5">
    <source>
        <dbReference type="ARBA" id="ARBA00022840"/>
    </source>
</evidence>
<dbReference type="GO" id="GO:0005524">
    <property type="term" value="F:ATP binding"/>
    <property type="evidence" value="ECO:0007669"/>
    <property type="project" value="UniProtKB-KW"/>
</dbReference>
<proteinExistence type="inferred from homology"/>
<evidence type="ECO:0000256" key="4">
    <source>
        <dbReference type="ARBA" id="ARBA00022777"/>
    </source>
</evidence>
<evidence type="ECO:0000313" key="16">
    <source>
        <dbReference type="EMBL" id="GGF13941.1"/>
    </source>
</evidence>
<dbReference type="AlphaFoldDB" id="A0A8J2YRY9"/>
<name>A0A8J2YRY9_9PROT</name>
<dbReference type="Gene3D" id="3.40.1190.20">
    <property type="match status" value="1"/>
</dbReference>
<dbReference type="InterPro" id="IPR029056">
    <property type="entry name" value="Ribokinase-like"/>
</dbReference>
<keyword evidence="4" id="KW-0418">Kinase</keyword>
<keyword evidence="3" id="KW-0547">Nucleotide-binding</keyword>
<evidence type="ECO:0000313" key="17">
    <source>
        <dbReference type="Proteomes" id="UP000646365"/>
    </source>
</evidence>
<accession>A0A8J2YRY9</accession>
<reference evidence="16" key="1">
    <citation type="journal article" date="2014" name="Int. J. Syst. Evol. Microbiol.">
        <title>Complete genome sequence of Corynebacterium casei LMG S-19264T (=DSM 44701T), isolated from a smear-ripened cheese.</title>
        <authorList>
            <consortium name="US DOE Joint Genome Institute (JGI-PGF)"/>
            <person name="Walter F."/>
            <person name="Albersmeier A."/>
            <person name="Kalinowski J."/>
            <person name="Ruckert C."/>
        </authorList>
    </citation>
    <scope>NUCLEOTIDE SEQUENCE</scope>
    <source>
        <strain evidence="16">CGMCC 1.15725</strain>
    </source>
</reference>
<comment type="similarity">
    <text evidence="1">Belongs to the carbohydrate kinase PfkB family.</text>
</comment>
<evidence type="ECO:0000256" key="10">
    <source>
        <dbReference type="ARBA" id="ARBA00054997"/>
    </source>
</evidence>
<dbReference type="GO" id="GO:0008673">
    <property type="term" value="F:2-dehydro-3-deoxygluconokinase activity"/>
    <property type="evidence" value="ECO:0007669"/>
    <property type="project" value="UniProtKB-EC"/>
</dbReference>
<comment type="caution">
    <text evidence="16">The sequence shown here is derived from an EMBL/GenBank/DDBJ whole genome shotgun (WGS) entry which is preliminary data.</text>
</comment>
<keyword evidence="2" id="KW-0808">Transferase</keyword>
<dbReference type="FunFam" id="3.40.1190.20:FF:000011">
    <property type="entry name" value="2-dehydro-3-deoxygluconokinase, putative"/>
    <property type="match status" value="1"/>
</dbReference>
<dbReference type="PANTHER" id="PTHR43085">
    <property type="entry name" value="HEXOKINASE FAMILY MEMBER"/>
    <property type="match status" value="1"/>
</dbReference>
<evidence type="ECO:0000256" key="6">
    <source>
        <dbReference type="ARBA" id="ARBA00023277"/>
    </source>
</evidence>
<sequence length="337" mass="35422">MGDAKVTMAANLNQAGPGLKVRRERSGNAISRVVAIGECMIELSDRGQGALALGYAGDTLNTAVYLKRAAGARIAVDYLTALGDDPYSDSMLAFWQSEGIGTDSVARLPGKLPGLYMIKTDPAGERRFYYWRSAAAAKLMFEAPETFPLAEQIAAADLAIFSGITLSILSDAGRDRFFDVLTAARAQGTTIAYDGNYRPAGWPGAEAARGCFRRFLKLVDIALPSVDDEANLFGPGTARDVAARLHDLGVGEVVVKQGEAGSLISIGGAEETVPVAELVKPIDTTAAGDSFNGGYLAARLLGQSPAESARFGGRVAASVIQHRGAIIPLDATPRLEN</sequence>
<dbReference type="EC" id="2.7.1.45" evidence="11"/>
<evidence type="ECO:0000256" key="9">
    <source>
        <dbReference type="ARBA" id="ARBA00050729"/>
    </source>
</evidence>
<evidence type="ECO:0000256" key="12">
    <source>
        <dbReference type="ARBA" id="ARBA00067931"/>
    </source>
</evidence>
<reference evidence="16" key="2">
    <citation type="submission" date="2020-09" db="EMBL/GenBank/DDBJ databases">
        <authorList>
            <person name="Sun Q."/>
            <person name="Zhou Y."/>
        </authorList>
    </citation>
    <scope>NUCLEOTIDE SEQUENCE</scope>
    <source>
        <strain evidence="16">CGMCC 1.15725</strain>
    </source>
</reference>
<keyword evidence="6" id="KW-0119">Carbohydrate metabolism</keyword>
<evidence type="ECO:0000256" key="11">
    <source>
        <dbReference type="ARBA" id="ARBA00066369"/>
    </source>
</evidence>
<dbReference type="Pfam" id="PF00294">
    <property type="entry name" value="PfkB"/>
    <property type="match status" value="1"/>
</dbReference>
<evidence type="ECO:0000256" key="14">
    <source>
        <dbReference type="ARBA" id="ARBA00080545"/>
    </source>
</evidence>
<dbReference type="EMBL" id="BMJQ01000004">
    <property type="protein sequence ID" value="GGF13941.1"/>
    <property type="molecule type" value="Genomic_DNA"/>
</dbReference>
<comment type="pathway">
    <text evidence="7">Carbohydrate acid metabolism; 2-dehydro-3-deoxy-D-gluconate degradation; D-glyceraldehyde 3-phosphate and pyruvate from 2-dehydro-3-deoxy-D-gluconate: step 1/2.</text>
</comment>
<organism evidence="16 17">
    <name type="scientific">Aliidongia dinghuensis</name>
    <dbReference type="NCBI Taxonomy" id="1867774"/>
    <lineage>
        <taxon>Bacteria</taxon>
        <taxon>Pseudomonadati</taxon>
        <taxon>Pseudomonadota</taxon>
        <taxon>Alphaproteobacteria</taxon>
        <taxon>Rhodospirillales</taxon>
        <taxon>Dongiaceae</taxon>
        <taxon>Aliidongia</taxon>
    </lineage>
</organism>
<evidence type="ECO:0000256" key="7">
    <source>
        <dbReference type="ARBA" id="ARBA00043951"/>
    </source>
</evidence>
<dbReference type="GO" id="GO:0006974">
    <property type="term" value="P:DNA damage response"/>
    <property type="evidence" value="ECO:0007669"/>
    <property type="project" value="TreeGrafter"/>
</dbReference>
<evidence type="ECO:0000256" key="2">
    <source>
        <dbReference type="ARBA" id="ARBA00022679"/>
    </source>
</evidence>
<dbReference type="GO" id="GO:0042840">
    <property type="term" value="P:D-glucuronate catabolic process"/>
    <property type="evidence" value="ECO:0007669"/>
    <property type="project" value="TreeGrafter"/>
</dbReference>
<evidence type="ECO:0000256" key="13">
    <source>
        <dbReference type="ARBA" id="ARBA00075711"/>
    </source>
</evidence>
<dbReference type="InterPro" id="IPR011611">
    <property type="entry name" value="PfkB_dom"/>
</dbReference>
<dbReference type="InterPro" id="IPR050306">
    <property type="entry name" value="PfkB_Carbo_kinase"/>
</dbReference>
<dbReference type="PANTHER" id="PTHR43085:SF15">
    <property type="entry name" value="2-DEHYDRO-3-DEOXYGLUCONOKINASE"/>
    <property type="match status" value="1"/>
</dbReference>